<reference evidence="2" key="1">
    <citation type="journal article" date="2020" name="Fungal Divers.">
        <title>Resolving the Mortierellaceae phylogeny through synthesis of multi-gene phylogenetics and phylogenomics.</title>
        <authorList>
            <person name="Vandepol N."/>
            <person name="Liber J."/>
            <person name="Desiro A."/>
            <person name="Na H."/>
            <person name="Kennedy M."/>
            <person name="Barry K."/>
            <person name="Grigoriev I.V."/>
            <person name="Miller A.N."/>
            <person name="O'Donnell K."/>
            <person name="Stajich J.E."/>
            <person name="Bonito G."/>
        </authorList>
    </citation>
    <scope>NUCLEOTIDE SEQUENCE</scope>
    <source>
        <strain evidence="2">KOD1015</strain>
    </source>
</reference>
<proteinExistence type="predicted"/>
<protein>
    <submittedName>
        <fullName evidence="2">Uncharacterized protein</fullName>
    </submittedName>
</protein>
<dbReference type="OrthoDB" id="2394426at2759"/>
<evidence type="ECO:0000313" key="3">
    <source>
        <dbReference type="Proteomes" id="UP000780801"/>
    </source>
</evidence>
<organism evidence="2 3">
    <name type="scientific">Lunasporangiospora selenospora</name>
    <dbReference type="NCBI Taxonomy" id="979761"/>
    <lineage>
        <taxon>Eukaryota</taxon>
        <taxon>Fungi</taxon>
        <taxon>Fungi incertae sedis</taxon>
        <taxon>Mucoromycota</taxon>
        <taxon>Mortierellomycotina</taxon>
        <taxon>Mortierellomycetes</taxon>
        <taxon>Mortierellales</taxon>
        <taxon>Mortierellaceae</taxon>
        <taxon>Lunasporangiospora</taxon>
    </lineage>
</organism>
<name>A0A9P6KC83_9FUNG</name>
<feature type="compositionally biased region" description="Basic and acidic residues" evidence="1">
    <location>
        <begin position="161"/>
        <end position="172"/>
    </location>
</feature>
<dbReference type="EMBL" id="JAABOA010002671">
    <property type="protein sequence ID" value="KAF9579563.1"/>
    <property type="molecule type" value="Genomic_DNA"/>
</dbReference>
<feature type="compositionally biased region" description="Polar residues" evidence="1">
    <location>
        <begin position="136"/>
        <end position="160"/>
    </location>
</feature>
<feature type="compositionally biased region" description="Low complexity" evidence="1">
    <location>
        <begin position="111"/>
        <end position="129"/>
    </location>
</feature>
<feature type="region of interest" description="Disordered" evidence="1">
    <location>
        <begin position="104"/>
        <end position="197"/>
    </location>
</feature>
<accession>A0A9P6KC83</accession>
<dbReference type="Proteomes" id="UP000780801">
    <property type="component" value="Unassembled WGS sequence"/>
</dbReference>
<comment type="caution">
    <text evidence="2">The sequence shown here is derived from an EMBL/GenBank/DDBJ whole genome shotgun (WGS) entry which is preliminary data.</text>
</comment>
<evidence type="ECO:0000313" key="2">
    <source>
        <dbReference type="EMBL" id="KAF9579563.1"/>
    </source>
</evidence>
<dbReference type="AlphaFoldDB" id="A0A9P6KC83"/>
<sequence length="671" mass="75244">MGSIKEYRAWVNSIDEQTIEKFSIKFGYSEPRIAYDHFTNAVKSSRLKERAKRTVLDNLEVWKENKSHTTLFWINQKRALAIREGKSIVGASLVTAATEELPELIQRDDPSTATSSTSSSSTRTLSSRLAGKRSIEQTPNTPNKKQCETTQKVVIAGTSTSEDHDRNHDDHHVHHHGHENEDEDDDPDNSDADHNNIADFLPRSLFDKGENVDQYFFESPVSAWKDIQAFCKKVLDSKFETSCTTAFRRYSRSLLIIAKKTGVEEHVQNCARAAFNMIQQAVENISKRSNGQDVPTGEKFHLYVDLLNNQPLPLDPFDDDFLGSPFDSRSESCSESSLDLTGEIPVPIAVDHLVGPGTLSSQISSNSEDHLISHGCNISYILMRHRRSKVTKSQIIKDDLLLVNFVFTTKQVQDLIPTTVADEVFPPHVPIPPDPLERDFVNDLSTKASISSFKELSSWLQQQPMIEESVVRRAASAFLSDAGLWSEMNWFVKGNGNNEDSFIDNLVKPLCGATFGALEGSSFRWTRDPHRSGKVNDLDARLLQPDYQVSLGRYSFVLGEFKTPTATLQDMDNDFTKLVYMGKKSVDGLFSKEIPCPVVLIHGRGMSVSVYRLELRAEAIYHLQLIGTFRLLSGPYDFPLLLGLAPLIAAQRDRPTTSSSQEKKWLQSGLG</sequence>
<feature type="compositionally biased region" description="Acidic residues" evidence="1">
    <location>
        <begin position="180"/>
        <end position="190"/>
    </location>
</feature>
<keyword evidence="3" id="KW-1185">Reference proteome</keyword>
<evidence type="ECO:0000256" key="1">
    <source>
        <dbReference type="SAM" id="MobiDB-lite"/>
    </source>
</evidence>
<gene>
    <name evidence="2" type="ORF">BGW38_004130</name>
</gene>